<dbReference type="InterPro" id="IPR041685">
    <property type="entry name" value="AAA_GajA/Old/RecF-like"/>
</dbReference>
<dbReference type="Pfam" id="PF20469">
    <property type="entry name" value="OLD-like_TOPRIM"/>
    <property type="match status" value="1"/>
</dbReference>
<evidence type="ECO:0000256" key="1">
    <source>
        <dbReference type="SAM" id="MobiDB-lite"/>
    </source>
</evidence>
<dbReference type="CDD" id="cd01026">
    <property type="entry name" value="TOPRIM_OLD"/>
    <property type="match status" value="1"/>
</dbReference>
<dbReference type="PANTHER" id="PTHR43581:SF4">
    <property type="entry name" value="ATP_GTP PHOSPHATASE"/>
    <property type="match status" value="1"/>
</dbReference>
<dbReference type="Pfam" id="PF13175">
    <property type="entry name" value="AAA_15"/>
    <property type="match status" value="1"/>
</dbReference>
<feature type="domain" description="OLD protein-like TOPRIM" evidence="3">
    <location>
        <begin position="429"/>
        <end position="494"/>
    </location>
</feature>
<keyword evidence="4" id="KW-0067">ATP-binding</keyword>
<feature type="region of interest" description="Disordered" evidence="1">
    <location>
        <begin position="513"/>
        <end position="532"/>
    </location>
</feature>
<evidence type="ECO:0000313" key="4">
    <source>
        <dbReference type="EMBL" id="MDP9683107.1"/>
    </source>
</evidence>
<name>A0ABT9LK47_STRGD</name>
<evidence type="ECO:0000259" key="3">
    <source>
        <dbReference type="Pfam" id="PF20469"/>
    </source>
</evidence>
<dbReference type="GO" id="GO:0005524">
    <property type="term" value="F:ATP binding"/>
    <property type="evidence" value="ECO:0007669"/>
    <property type="project" value="UniProtKB-KW"/>
</dbReference>
<protein>
    <submittedName>
        <fullName evidence="4">Energy-coupling factor transporter ATP-binding protein EcfA2</fullName>
    </submittedName>
</protein>
<dbReference type="EMBL" id="JAURUD010000001">
    <property type="protein sequence ID" value="MDP9683107.1"/>
    <property type="molecule type" value="Genomic_DNA"/>
</dbReference>
<sequence>MSFEDITSFIGPTGVGKSTVLRALDWFFNGERGVSLSDDDVHSGSADGRITVEVEFDGLTDHDRQVLGRYAPEGARSVSIWRTWQDGDDKITGKALAYGPFEDVRRNEKAMDLRRAYDRLRESDPSLGLPAAGSKDKALEAMQTWELAHRDRLTEAEVEDTHFFGFAGQSRLAQLIDFVFISADLRAYEEVDDQKTTAVGRILDHAVDRSQANEQLGEIEENAHLARQELHTKVYGPVLDEVSAALSAEVAKFTTGREVVVTPTVHVPRPARTTFQVSIRDGAAQTSVYRQGHGFQRALIIAALKYLADRRSSAGGGVRTLCLAVEEPELFQHPPQARTFAKVLRELVATSPLGRTQIMYATHNPVFIDPKGYHQIRRLSRDIGAEHPATEVWQATEEDLCRVLDGLVDKQVIRSRTEGTLGGALAEGFFAHAVVLVEGGGDEGVITGCAERSGINLGAEGVSVIQVNGKDNLMLSDALFSALGVPCHVVFDGDAGLEERKREAVSHRDLFEREKAERKAESQARHNRTKNANLLQYLGATPTPQPADESTRRYTVFEDTLETYLDEHWPSWQERRKELVRTGQGVDGKNSATYLETTRTVATEPPFLLYALLENVRSLAARR</sequence>
<proteinExistence type="predicted"/>
<accession>A0ABT9LK47</accession>
<dbReference type="InterPro" id="IPR027417">
    <property type="entry name" value="P-loop_NTPase"/>
</dbReference>
<reference evidence="4 5" key="1">
    <citation type="submission" date="2023-07" db="EMBL/GenBank/DDBJ databases">
        <title>Sequencing the genomes of 1000 actinobacteria strains.</title>
        <authorList>
            <person name="Klenk H.-P."/>
        </authorList>
    </citation>
    <scope>NUCLEOTIDE SEQUENCE [LARGE SCALE GENOMIC DNA]</scope>
    <source>
        <strain evidence="4 5">DSM 40229</strain>
    </source>
</reference>
<keyword evidence="5" id="KW-1185">Reference proteome</keyword>
<evidence type="ECO:0000259" key="2">
    <source>
        <dbReference type="Pfam" id="PF13175"/>
    </source>
</evidence>
<dbReference type="InterPro" id="IPR034139">
    <property type="entry name" value="TOPRIM_OLD"/>
</dbReference>
<dbReference type="PANTHER" id="PTHR43581">
    <property type="entry name" value="ATP/GTP PHOSPHATASE"/>
    <property type="match status" value="1"/>
</dbReference>
<organism evidence="4 5">
    <name type="scientific">Streptomyces griseoviridis</name>
    <dbReference type="NCBI Taxonomy" id="45398"/>
    <lineage>
        <taxon>Bacteria</taxon>
        <taxon>Bacillati</taxon>
        <taxon>Actinomycetota</taxon>
        <taxon>Actinomycetes</taxon>
        <taxon>Kitasatosporales</taxon>
        <taxon>Streptomycetaceae</taxon>
        <taxon>Streptomyces</taxon>
    </lineage>
</organism>
<dbReference type="InterPro" id="IPR051396">
    <property type="entry name" value="Bact_Antivir_Def_Nuclease"/>
</dbReference>
<keyword evidence="4" id="KW-0547">Nucleotide-binding</keyword>
<dbReference type="SUPFAM" id="SSF52540">
    <property type="entry name" value="P-loop containing nucleoside triphosphate hydrolases"/>
    <property type="match status" value="1"/>
</dbReference>
<dbReference type="Gene3D" id="3.40.50.300">
    <property type="entry name" value="P-loop containing nucleotide triphosphate hydrolases"/>
    <property type="match status" value="1"/>
</dbReference>
<feature type="domain" description="Endonuclease GajA/Old nuclease/RecF-like AAA" evidence="2">
    <location>
        <begin position="2"/>
        <end position="368"/>
    </location>
</feature>
<evidence type="ECO:0000313" key="5">
    <source>
        <dbReference type="Proteomes" id="UP001231675"/>
    </source>
</evidence>
<dbReference type="Proteomes" id="UP001231675">
    <property type="component" value="Unassembled WGS sequence"/>
</dbReference>
<feature type="compositionally biased region" description="Basic and acidic residues" evidence="1">
    <location>
        <begin position="513"/>
        <end position="524"/>
    </location>
</feature>
<gene>
    <name evidence="4" type="ORF">J2S47_003609</name>
</gene>
<comment type="caution">
    <text evidence="4">The sequence shown here is derived from an EMBL/GenBank/DDBJ whole genome shotgun (WGS) entry which is preliminary data.</text>
</comment>